<proteinExistence type="inferred from homology"/>
<evidence type="ECO:0000313" key="6">
    <source>
        <dbReference type="EMBL" id="QLH14857.1"/>
    </source>
</evidence>
<dbReference type="GO" id="GO:0032993">
    <property type="term" value="C:protein-DNA complex"/>
    <property type="evidence" value="ECO:0007669"/>
    <property type="project" value="TreeGrafter"/>
</dbReference>
<keyword evidence="3" id="KW-0238">DNA-binding</keyword>
<dbReference type="GO" id="GO:0003677">
    <property type="term" value="F:DNA binding"/>
    <property type="evidence" value="ECO:0007669"/>
    <property type="project" value="UniProtKB-KW"/>
</dbReference>
<dbReference type="PANTHER" id="PTHR30346:SF0">
    <property type="entry name" value="HCA OPERON TRANSCRIPTIONAL ACTIVATOR HCAR"/>
    <property type="match status" value="1"/>
</dbReference>
<evidence type="ECO:0000313" key="7">
    <source>
        <dbReference type="Proteomes" id="UP000509322"/>
    </source>
</evidence>
<comment type="similarity">
    <text evidence="1">Belongs to the LysR transcriptional regulatory family.</text>
</comment>
<dbReference type="Gene3D" id="1.10.10.10">
    <property type="entry name" value="Winged helix-like DNA-binding domain superfamily/Winged helix DNA-binding domain"/>
    <property type="match status" value="1"/>
</dbReference>
<dbReference type="SUPFAM" id="SSF46785">
    <property type="entry name" value="Winged helix' DNA-binding domain"/>
    <property type="match status" value="1"/>
</dbReference>
<protein>
    <submittedName>
        <fullName evidence="6">LysR family transcriptional regulator</fullName>
    </submittedName>
</protein>
<evidence type="ECO:0000259" key="5">
    <source>
        <dbReference type="PROSITE" id="PS50931"/>
    </source>
</evidence>
<evidence type="ECO:0000256" key="4">
    <source>
        <dbReference type="ARBA" id="ARBA00023163"/>
    </source>
</evidence>
<dbReference type="InterPro" id="IPR000847">
    <property type="entry name" value="LysR_HTH_N"/>
</dbReference>
<evidence type="ECO:0000256" key="1">
    <source>
        <dbReference type="ARBA" id="ARBA00009437"/>
    </source>
</evidence>
<keyword evidence="2" id="KW-0805">Transcription regulation</keyword>
<evidence type="ECO:0000256" key="2">
    <source>
        <dbReference type="ARBA" id="ARBA00023015"/>
    </source>
</evidence>
<keyword evidence="4" id="KW-0804">Transcription</keyword>
<dbReference type="GO" id="GO:0003700">
    <property type="term" value="F:DNA-binding transcription factor activity"/>
    <property type="evidence" value="ECO:0007669"/>
    <property type="project" value="InterPro"/>
</dbReference>
<organism evidence="6 7">
    <name type="scientific">Paracoccus pantotrophus</name>
    <name type="common">Thiosphaera pantotropha</name>
    <dbReference type="NCBI Taxonomy" id="82367"/>
    <lineage>
        <taxon>Bacteria</taxon>
        <taxon>Pseudomonadati</taxon>
        <taxon>Pseudomonadota</taxon>
        <taxon>Alphaproteobacteria</taxon>
        <taxon>Rhodobacterales</taxon>
        <taxon>Paracoccaceae</taxon>
        <taxon>Paracoccus</taxon>
    </lineage>
</organism>
<name>A0A7H9BU47_PARPN</name>
<dbReference type="PROSITE" id="PS50931">
    <property type="entry name" value="HTH_LYSR"/>
    <property type="match status" value="1"/>
</dbReference>
<feature type="domain" description="HTH lysR-type" evidence="5">
    <location>
        <begin position="20"/>
        <end position="77"/>
    </location>
</feature>
<dbReference type="EMBL" id="CP058690">
    <property type="protein sequence ID" value="QLH14857.1"/>
    <property type="molecule type" value="Genomic_DNA"/>
</dbReference>
<dbReference type="PANTHER" id="PTHR30346">
    <property type="entry name" value="TRANSCRIPTIONAL DUAL REGULATOR HCAR-RELATED"/>
    <property type="match status" value="1"/>
</dbReference>
<reference evidence="6 7" key="1">
    <citation type="submission" date="2020-07" db="EMBL/GenBank/DDBJ databases">
        <title>The complete genome of Paracoccus pantotrophus ACCC 10489.</title>
        <authorList>
            <person name="Si Y."/>
        </authorList>
    </citation>
    <scope>NUCLEOTIDE SEQUENCE [LARGE SCALE GENOMIC DNA]</scope>
    <source>
        <strain evidence="6 7">ACCC10489</strain>
    </source>
</reference>
<dbReference type="Pfam" id="PF00126">
    <property type="entry name" value="HTH_1"/>
    <property type="match status" value="1"/>
</dbReference>
<dbReference type="InterPro" id="IPR036388">
    <property type="entry name" value="WH-like_DNA-bd_sf"/>
</dbReference>
<gene>
    <name evidence="6" type="ORF">HYQ43_11260</name>
</gene>
<dbReference type="AlphaFoldDB" id="A0A7H9BU47"/>
<dbReference type="Proteomes" id="UP000509322">
    <property type="component" value="Chromosome 2"/>
</dbReference>
<sequence>MNDPPSWERPVQWTSSGLPFDLRAVRYVLAAAELLSFSKVALALDARVSTVSRSIRDLEDSIGVSLFERTTMGVRLTDAGSRFLDDILPAIFQIENAIHGHVRQGGVNSGMA</sequence>
<dbReference type="RefSeq" id="WP_179922062.1">
    <property type="nucleotide sequence ID" value="NZ_CP058690.1"/>
</dbReference>
<evidence type="ECO:0000256" key="3">
    <source>
        <dbReference type="ARBA" id="ARBA00023125"/>
    </source>
</evidence>
<accession>A0A7H9BU47</accession>
<dbReference type="InterPro" id="IPR036390">
    <property type="entry name" value="WH_DNA-bd_sf"/>
</dbReference>